<name>A0AAN8H4N2_9TELE</name>
<keyword evidence="3" id="KW-1185">Reference proteome</keyword>
<evidence type="ECO:0000313" key="2">
    <source>
        <dbReference type="EMBL" id="KAK5901912.1"/>
    </source>
</evidence>
<dbReference type="Proteomes" id="UP001335648">
    <property type="component" value="Unassembled WGS sequence"/>
</dbReference>
<sequence>MVSGGPSGGLSKGERGRLVDTAVSLLSLSPGDPHTSWRWGTADDGASPDLQTTALEPGEEPHTEKSTDILDILANKS</sequence>
<organism evidence="2 3">
    <name type="scientific">Champsocephalus esox</name>
    <name type="common">pike icefish</name>
    <dbReference type="NCBI Taxonomy" id="159716"/>
    <lineage>
        <taxon>Eukaryota</taxon>
        <taxon>Metazoa</taxon>
        <taxon>Chordata</taxon>
        <taxon>Craniata</taxon>
        <taxon>Vertebrata</taxon>
        <taxon>Euteleostomi</taxon>
        <taxon>Actinopterygii</taxon>
        <taxon>Neopterygii</taxon>
        <taxon>Teleostei</taxon>
        <taxon>Neoteleostei</taxon>
        <taxon>Acanthomorphata</taxon>
        <taxon>Eupercaria</taxon>
        <taxon>Perciformes</taxon>
        <taxon>Notothenioidei</taxon>
        <taxon>Channichthyidae</taxon>
        <taxon>Champsocephalus</taxon>
    </lineage>
</organism>
<feature type="region of interest" description="Disordered" evidence="1">
    <location>
        <begin position="29"/>
        <end position="77"/>
    </location>
</feature>
<reference evidence="2 3" key="1">
    <citation type="journal article" date="2023" name="Mol. Biol. Evol.">
        <title>Genomics of Secondarily Temperate Adaptation in the Only Non-Antarctic Icefish.</title>
        <authorList>
            <person name="Rivera-Colon A.G."/>
            <person name="Rayamajhi N."/>
            <person name="Minhas B.F."/>
            <person name="Madrigal G."/>
            <person name="Bilyk K.T."/>
            <person name="Yoon V."/>
            <person name="Hune M."/>
            <person name="Gregory S."/>
            <person name="Cheng C.H.C."/>
            <person name="Catchen J.M."/>
        </authorList>
    </citation>
    <scope>NUCLEOTIDE SEQUENCE [LARGE SCALE GENOMIC DNA]</scope>
    <source>
        <strain evidence="2">JC2023a</strain>
    </source>
</reference>
<accession>A0AAN8H4N2</accession>
<protein>
    <submittedName>
        <fullName evidence="2">Uncharacterized protein</fullName>
    </submittedName>
</protein>
<comment type="caution">
    <text evidence="2">The sequence shown here is derived from an EMBL/GenBank/DDBJ whole genome shotgun (WGS) entry which is preliminary data.</text>
</comment>
<dbReference type="EMBL" id="JAULUE010002051">
    <property type="protein sequence ID" value="KAK5901912.1"/>
    <property type="molecule type" value="Genomic_DNA"/>
</dbReference>
<evidence type="ECO:0000313" key="3">
    <source>
        <dbReference type="Proteomes" id="UP001335648"/>
    </source>
</evidence>
<feature type="compositionally biased region" description="Basic and acidic residues" evidence="1">
    <location>
        <begin position="59"/>
        <end position="68"/>
    </location>
</feature>
<gene>
    <name evidence="2" type="ORF">CesoFtcFv8_007224</name>
</gene>
<dbReference type="AlphaFoldDB" id="A0AAN8H4N2"/>
<evidence type="ECO:0000256" key="1">
    <source>
        <dbReference type="SAM" id="MobiDB-lite"/>
    </source>
</evidence>
<proteinExistence type="predicted"/>